<protein>
    <recommendedName>
        <fullName evidence="5">Microcystin-dependent protein</fullName>
    </recommendedName>
</protein>
<evidence type="ECO:0000313" key="4">
    <source>
        <dbReference type="Proteomes" id="UP000619078"/>
    </source>
</evidence>
<feature type="compositionally biased region" description="Gly residues" evidence="1">
    <location>
        <begin position="143"/>
        <end position="159"/>
    </location>
</feature>
<organism evidence="3 4">
    <name type="scientific">Mucilaginibacter glaciei</name>
    <dbReference type="NCBI Taxonomy" id="2772109"/>
    <lineage>
        <taxon>Bacteria</taxon>
        <taxon>Pseudomonadati</taxon>
        <taxon>Bacteroidota</taxon>
        <taxon>Sphingobacteriia</taxon>
        <taxon>Sphingobacteriales</taxon>
        <taxon>Sphingobacteriaceae</taxon>
        <taxon>Mucilaginibacter</taxon>
    </lineage>
</organism>
<dbReference type="RefSeq" id="WP_191163256.1">
    <property type="nucleotide sequence ID" value="NZ_JACWMX010000004.1"/>
</dbReference>
<feature type="chain" id="PRO_5037273649" description="Microcystin-dependent protein" evidence="2">
    <location>
        <begin position="22"/>
        <end position="198"/>
    </location>
</feature>
<dbReference type="SUPFAM" id="SSF88874">
    <property type="entry name" value="Receptor-binding domain of short tail fibre protein gp12"/>
    <property type="match status" value="1"/>
</dbReference>
<feature type="region of interest" description="Disordered" evidence="1">
    <location>
        <begin position="119"/>
        <end position="166"/>
    </location>
</feature>
<keyword evidence="2" id="KW-0732">Signal</keyword>
<comment type="caution">
    <text evidence="3">The sequence shown here is derived from an EMBL/GenBank/DDBJ whole genome shotgun (WGS) entry which is preliminary data.</text>
</comment>
<sequence>MKQIYIFLIISCSVTGSYAQAHFSDAAVGSIVASVLDYSTFSKANKQPIIFNITKSKWAPADGRKVNGSKYGAYAGTVPDLRGVFLRGLNKFYVGMPDNIPQADPDIRTAGSFQPDTIKSHKHVLNDPGHTHPVASGYSTAGGSNGKPGGELTNGGNGNGDRNVHPALQNTTGITMNEYGGAETRPKNVAVYCYIRIN</sequence>
<proteinExistence type="predicted"/>
<dbReference type="Proteomes" id="UP000619078">
    <property type="component" value="Unassembled WGS sequence"/>
</dbReference>
<evidence type="ECO:0008006" key="5">
    <source>
        <dbReference type="Google" id="ProtNLM"/>
    </source>
</evidence>
<evidence type="ECO:0000256" key="2">
    <source>
        <dbReference type="SAM" id="SignalP"/>
    </source>
</evidence>
<accession>A0A926NX90</accession>
<gene>
    <name evidence="3" type="ORF">IDJ76_10395</name>
</gene>
<dbReference type="EMBL" id="JACWMX010000004">
    <property type="protein sequence ID" value="MBD1393508.1"/>
    <property type="molecule type" value="Genomic_DNA"/>
</dbReference>
<name>A0A926NX90_9SPHI</name>
<evidence type="ECO:0000313" key="3">
    <source>
        <dbReference type="EMBL" id="MBD1393508.1"/>
    </source>
</evidence>
<feature type="signal peptide" evidence="2">
    <location>
        <begin position="1"/>
        <end position="21"/>
    </location>
</feature>
<evidence type="ECO:0000256" key="1">
    <source>
        <dbReference type="SAM" id="MobiDB-lite"/>
    </source>
</evidence>
<dbReference type="AlphaFoldDB" id="A0A926NX90"/>
<reference evidence="3" key="1">
    <citation type="submission" date="2020-09" db="EMBL/GenBank/DDBJ databases">
        <title>Novel species of Mucilaginibacter isolated from a glacier on the Tibetan Plateau.</title>
        <authorList>
            <person name="Liu Q."/>
            <person name="Xin Y.-H."/>
        </authorList>
    </citation>
    <scope>NUCLEOTIDE SEQUENCE</scope>
    <source>
        <strain evidence="3">ZB1P21</strain>
    </source>
</reference>
<keyword evidence="4" id="KW-1185">Reference proteome</keyword>